<accession>A0A209A038</accession>
<dbReference type="Proteomes" id="UP000196440">
    <property type="component" value="Unassembled WGS sequence"/>
</dbReference>
<organism evidence="2 3">
    <name type="scientific">Yersinia intermedia</name>
    <dbReference type="NCBI Taxonomy" id="631"/>
    <lineage>
        <taxon>Bacteria</taxon>
        <taxon>Pseudomonadati</taxon>
        <taxon>Pseudomonadota</taxon>
        <taxon>Gammaproteobacteria</taxon>
        <taxon>Enterobacterales</taxon>
        <taxon>Yersiniaceae</taxon>
        <taxon>Yersinia</taxon>
    </lineage>
</organism>
<gene>
    <name evidence="2" type="ORF">CBW57_11695</name>
</gene>
<evidence type="ECO:0000313" key="2">
    <source>
        <dbReference type="EMBL" id="OVZ86116.1"/>
    </source>
</evidence>
<dbReference type="EMBL" id="NHOI01000014">
    <property type="protein sequence ID" value="OVZ86116.1"/>
    <property type="molecule type" value="Genomic_DNA"/>
</dbReference>
<keyword evidence="1" id="KW-0812">Transmembrane</keyword>
<protein>
    <recommendedName>
        <fullName evidence="4">Holin</fullName>
    </recommendedName>
</protein>
<dbReference type="InterPro" id="IPR032126">
    <property type="entry name" value="LydA_holin"/>
</dbReference>
<dbReference type="AlphaFoldDB" id="A0A209A038"/>
<dbReference type="RefSeq" id="WP_087816011.1">
    <property type="nucleotide sequence ID" value="NZ_CBCPKE010000015.1"/>
</dbReference>
<evidence type="ECO:0008006" key="4">
    <source>
        <dbReference type="Google" id="ProtNLM"/>
    </source>
</evidence>
<feature type="transmembrane region" description="Helical" evidence="1">
    <location>
        <begin position="43"/>
        <end position="64"/>
    </location>
</feature>
<name>A0A209A038_YERIN</name>
<reference evidence="2 3" key="1">
    <citation type="submission" date="2017-05" db="EMBL/GenBank/DDBJ databases">
        <title>Whole genome sequencing of Yersinia kristensenii.</title>
        <authorList>
            <person name="Campioni F."/>
        </authorList>
    </citation>
    <scope>NUCLEOTIDE SEQUENCE [LARGE SCALE GENOMIC DNA]</scope>
    <source>
        <strain evidence="2 3">CFSAN060536</strain>
    </source>
</reference>
<proteinExistence type="predicted"/>
<feature type="transmembrane region" description="Helical" evidence="1">
    <location>
        <begin position="12"/>
        <end position="31"/>
    </location>
</feature>
<sequence length="101" mass="11429">MHLLAPGDNFVLTRVIIGVLSAWGGLVRYILDTNNEEDEWRWAAVISQIIVSGFTGLIGGLISFEGGISRYPQYVEQTRLVLTRCNTNRESALFFLQQRKQ</sequence>
<keyword evidence="1" id="KW-1133">Transmembrane helix</keyword>
<keyword evidence="1" id="KW-0472">Membrane</keyword>
<dbReference type="Pfam" id="PF16083">
    <property type="entry name" value="Phage_holin_3_3"/>
    <property type="match status" value="1"/>
</dbReference>
<evidence type="ECO:0000256" key="1">
    <source>
        <dbReference type="SAM" id="Phobius"/>
    </source>
</evidence>
<evidence type="ECO:0000313" key="3">
    <source>
        <dbReference type="Proteomes" id="UP000196440"/>
    </source>
</evidence>
<comment type="caution">
    <text evidence="2">The sequence shown here is derived from an EMBL/GenBank/DDBJ whole genome shotgun (WGS) entry which is preliminary data.</text>
</comment>